<dbReference type="Proteomes" id="UP000823388">
    <property type="component" value="Chromosome 6K"/>
</dbReference>
<organism evidence="1 2">
    <name type="scientific">Panicum virgatum</name>
    <name type="common">Blackwell switchgrass</name>
    <dbReference type="NCBI Taxonomy" id="38727"/>
    <lineage>
        <taxon>Eukaryota</taxon>
        <taxon>Viridiplantae</taxon>
        <taxon>Streptophyta</taxon>
        <taxon>Embryophyta</taxon>
        <taxon>Tracheophyta</taxon>
        <taxon>Spermatophyta</taxon>
        <taxon>Magnoliopsida</taxon>
        <taxon>Liliopsida</taxon>
        <taxon>Poales</taxon>
        <taxon>Poaceae</taxon>
        <taxon>PACMAD clade</taxon>
        <taxon>Panicoideae</taxon>
        <taxon>Panicodae</taxon>
        <taxon>Paniceae</taxon>
        <taxon>Panicinae</taxon>
        <taxon>Panicum</taxon>
        <taxon>Panicum sect. Hiantes</taxon>
    </lineage>
</organism>
<comment type="caution">
    <text evidence="1">The sequence shown here is derived from an EMBL/GenBank/DDBJ whole genome shotgun (WGS) entry which is preliminary data.</text>
</comment>
<gene>
    <name evidence="1" type="ORF">PVAP13_6KG185742</name>
</gene>
<name>A0A8T0R9Z7_PANVG</name>
<dbReference type="AlphaFoldDB" id="A0A8T0R9Z7"/>
<proteinExistence type="predicted"/>
<keyword evidence="2" id="KW-1185">Reference proteome</keyword>
<accession>A0A8T0R9Z7</accession>
<evidence type="ECO:0000313" key="1">
    <source>
        <dbReference type="EMBL" id="KAG2582647.1"/>
    </source>
</evidence>
<sequence length="97" mass="10220">MSPLLRNWVLDSGLKAAALFLRHIEVPPTSHEATSASLAVTPSILQEDAGWAAVAGLGFLGAMLGVVPRPGKICHCDDDYGIHVKERLDSLGDDGIS</sequence>
<protein>
    <submittedName>
        <fullName evidence="1">Uncharacterized protein</fullName>
    </submittedName>
</protein>
<reference evidence="1" key="1">
    <citation type="submission" date="2020-05" db="EMBL/GenBank/DDBJ databases">
        <title>WGS assembly of Panicum virgatum.</title>
        <authorList>
            <person name="Lovell J.T."/>
            <person name="Jenkins J."/>
            <person name="Shu S."/>
            <person name="Juenger T.E."/>
            <person name="Schmutz J."/>
        </authorList>
    </citation>
    <scope>NUCLEOTIDE SEQUENCE</scope>
    <source>
        <strain evidence="1">AP13</strain>
    </source>
</reference>
<dbReference type="EMBL" id="CM029047">
    <property type="protein sequence ID" value="KAG2582647.1"/>
    <property type="molecule type" value="Genomic_DNA"/>
</dbReference>
<evidence type="ECO:0000313" key="2">
    <source>
        <dbReference type="Proteomes" id="UP000823388"/>
    </source>
</evidence>